<accession>A0A9W6Z385</accession>
<feature type="region of interest" description="Disordered" evidence="1">
    <location>
        <begin position="287"/>
        <end position="391"/>
    </location>
</feature>
<proteinExistence type="predicted"/>
<dbReference type="AlphaFoldDB" id="A0A9W6Z385"/>
<reference evidence="2" key="1">
    <citation type="submission" date="2023-04" db="EMBL/GenBank/DDBJ databases">
        <title>Ambrosiozyma monospora NBRC 1965.</title>
        <authorList>
            <person name="Ichikawa N."/>
            <person name="Sato H."/>
            <person name="Tonouchi N."/>
        </authorList>
    </citation>
    <scope>NUCLEOTIDE SEQUENCE</scope>
    <source>
        <strain evidence="2">NBRC 1965</strain>
    </source>
</reference>
<dbReference type="InterPro" id="IPR046341">
    <property type="entry name" value="SET_dom_sf"/>
</dbReference>
<dbReference type="SUPFAM" id="SSF82199">
    <property type="entry name" value="SET domain"/>
    <property type="match status" value="1"/>
</dbReference>
<dbReference type="InterPro" id="IPR050600">
    <property type="entry name" value="SETD3_SETD6_MTase"/>
</dbReference>
<gene>
    <name evidence="2" type="ORF">Amon01_000592500</name>
</gene>
<feature type="compositionally biased region" description="Acidic residues" evidence="1">
    <location>
        <begin position="311"/>
        <end position="328"/>
    </location>
</feature>
<dbReference type="Proteomes" id="UP001165063">
    <property type="component" value="Unassembled WGS sequence"/>
</dbReference>
<dbReference type="Gene3D" id="3.90.1410.10">
    <property type="entry name" value="set domain protein methyltransferase, domain 1"/>
    <property type="match status" value="1"/>
</dbReference>
<evidence type="ECO:0000313" key="3">
    <source>
        <dbReference type="Proteomes" id="UP001165063"/>
    </source>
</evidence>
<dbReference type="OrthoDB" id="441812at2759"/>
<evidence type="ECO:0000256" key="1">
    <source>
        <dbReference type="SAM" id="MobiDB-lite"/>
    </source>
</evidence>
<dbReference type="GO" id="GO:0016279">
    <property type="term" value="F:protein-lysine N-methyltransferase activity"/>
    <property type="evidence" value="ECO:0007669"/>
    <property type="project" value="TreeGrafter"/>
</dbReference>
<comment type="caution">
    <text evidence="2">The sequence shown here is derived from an EMBL/GenBank/DDBJ whole genome shotgun (WGS) entry which is preliminary data.</text>
</comment>
<dbReference type="PANTHER" id="PTHR13271:SF34">
    <property type="entry name" value="N-LYSINE METHYLTRANSFERASE SETD6"/>
    <property type="match status" value="1"/>
</dbReference>
<keyword evidence="3" id="KW-1185">Reference proteome</keyword>
<sequence length="402" mass="45279">MTSTINQHKLEHWLGNPRNKAFWNESLVHIRPSPHGGLGVFAAKDIKIDPHQHDKEDLNEDPDEGLLLRIDKSCILSPQTSFISNLLYDAQIDGMYALVLAFLYEKSLGAKSPWFDYVSTIQFTDPESGKLNLPCCLWDQKLQDKLTGTEAELMGVCDTEELEEHFTISLQFAKDNANVVGIPPELDLSLEDDKNGGSAKENNEKKYHQFAAITMALASRAFTIDAFHQLALVPGADLFNHDSYGEEDVHFEALGDVCPFCGKLDECGHGEFGAPDSEDELMDIDEEEDKEARVNDESDNDDTNADKQDLDDKEEDDDEDEEIDEITEDYVKRVEAELEAERLAELEDDDDMEEGSDGEKDGDDNEDDDDQDEDDSDDDLPEEELMLDPDTCCDIIWFCCAQ</sequence>
<organism evidence="2 3">
    <name type="scientific">Ambrosiozyma monospora</name>
    <name type="common">Yeast</name>
    <name type="synonym">Endomycopsis monosporus</name>
    <dbReference type="NCBI Taxonomy" id="43982"/>
    <lineage>
        <taxon>Eukaryota</taxon>
        <taxon>Fungi</taxon>
        <taxon>Dikarya</taxon>
        <taxon>Ascomycota</taxon>
        <taxon>Saccharomycotina</taxon>
        <taxon>Pichiomycetes</taxon>
        <taxon>Pichiales</taxon>
        <taxon>Pichiaceae</taxon>
        <taxon>Ambrosiozyma</taxon>
    </lineage>
</organism>
<feature type="compositionally biased region" description="Basic and acidic residues" evidence="1">
    <location>
        <begin position="329"/>
        <end position="345"/>
    </location>
</feature>
<evidence type="ECO:0000313" key="2">
    <source>
        <dbReference type="EMBL" id="GMG40141.1"/>
    </source>
</evidence>
<feature type="compositionally biased region" description="Acidic residues" evidence="1">
    <location>
        <begin position="346"/>
        <end position="387"/>
    </location>
</feature>
<dbReference type="GO" id="GO:0005634">
    <property type="term" value="C:nucleus"/>
    <property type="evidence" value="ECO:0007669"/>
    <property type="project" value="TreeGrafter"/>
</dbReference>
<dbReference type="EMBL" id="BSXU01003482">
    <property type="protein sequence ID" value="GMG40141.1"/>
    <property type="molecule type" value="Genomic_DNA"/>
</dbReference>
<dbReference type="PANTHER" id="PTHR13271">
    <property type="entry name" value="UNCHARACTERIZED PUTATIVE METHYLTRANSFERASE"/>
    <property type="match status" value="1"/>
</dbReference>
<dbReference type="CDD" id="cd10527">
    <property type="entry name" value="SET_LSMT"/>
    <property type="match status" value="1"/>
</dbReference>
<protein>
    <submittedName>
        <fullName evidence="2">Unnamed protein product</fullName>
    </submittedName>
</protein>
<name>A0A9W6Z385_AMBMO</name>